<feature type="transmembrane region" description="Helical" evidence="1">
    <location>
        <begin position="105"/>
        <end position="126"/>
    </location>
</feature>
<keyword evidence="1" id="KW-1133">Transmembrane helix</keyword>
<geneLocation type="plasmid" evidence="2">
    <name>unnamed</name>
</geneLocation>
<keyword evidence="1" id="KW-0812">Transmembrane</keyword>
<keyword evidence="1" id="KW-0472">Membrane</keyword>
<feature type="transmembrane region" description="Helical" evidence="1">
    <location>
        <begin position="12"/>
        <end position="34"/>
    </location>
</feature>
<evidence type="ECO:0000256" key="1">
    <source>
        <dbReference type="SAM" id="Phobius"/>
    </source>
</evidence>
<dbReference type="EMBL" id="CP011133">
    <property type="protein sequence ID" value="AKE62078.1"/>
    <property type="molecule type" value="Genomic_DNA"/>
</dbReference>
<evidence type="ECO:0000313" key="3">
    <source>
        <dbReference type="Proteomes" id="UP000034085"/>
    </source>
</evidence>
<name>A0A0F6RIT7_CITAM</name>
<dbReference type="AlphaFoldDB" id="A0A0F6RIT7"/>
<dbReference type="Proteomes" id="UP000034085">
    <property type="component" value="Plasmid"/>
</dbReference>
<dbReference type="HOGENOM" id="CLU_1955730_0_0_6"/>
<dbReference type="PATRIC" id="fig|1261127.3.peg.5447"/>
<feature type="transmembrane region" description="Helical" evidence="1">
    <location>
        <begin position="71"/>
        <end position="93"/>
    </location>
</feature>
<organism evidence="2 3">
    <name type="scientific">Citrobacter amalonaticus Y19</name>
    <dbReference type="NCBI Taxonomy" id="1261127"/>
    <lineage>
        <taxon>Bacteria</taxon>
        <taxon>Pseudomonadati</taxon>
        <taxon>Pseudomonadota</taxon>
        <taxon>Gammaproteobacteria</taxon>
        <taxon>Enterobacterales</taxon>
        <taxon>Enterobacteriaceae</taxon>
        <taxon>Citrobacter</taxon>
    </lineage>
</organism>
<keyword evidence="2" id="KW-0614">Plasmid</keyword>
<reference evidence="2 3" key="1">
    <citation type="submission" date="2015-03" db="EMBL/GenBank/DDBJ databases">
        <title>Complete genome sequence of Citrobacter amalonaticus Y19.</title>
        <authorList>
            <person name="Park S."/>
        </authorList>
    </citation>
    <scope>NUCLEOTIDE SEQUENCE [LARGE SCALE GENOMIC DNA]</scope>
    <source>
        <strain evidence="2 3">Y19</strain>
        <plasmid evidence="3">Plasmid</plasmid>
    </source>
</reference>
<evidence type="ECO:0000313" key="2">
    <source>
        <dbReference type="EMBL" id="AKE62078.1"/>
    </source>
</evidence>
<gene>
    <name evidence="2" type="ORF">F384_26260</name>
</gene>
<feature type="transmembrane region" description="Helical" evidence="1">
    <location>
        <begin position="46"/>
        <end position="65"/>
    </location>
</feature>
<dbReference type="KEGG" id="cama:F384_26260"/>
<accession>A0A0F6RIT7</accession>
<protein>
    <submittedName>
        <fullName evidence="2">Uncharacterized protein</fullName>
    </submittedName>
</protein>
<proteinExistence type="predicted"/>
<sequence length="128" mass="14612">MTLIITTLYKKFSFRVLAVPLIIFSIEFLIWAVLIRENVISGDWHLYRTFLFACVLAMIATGFTFQNPDYLKAAIGLLVCLILGFMIFFMCLIGSLDFSFLTAKMVIIFMMASFISQILTCLIKVLDI</sequence>